<feature type="domain" description="ABC transmembrane type-1" evidence="8">
    <location>
        <begin position="93"/>
        <end position="295"/>
    </location>
</feature>
<dbReference type="PANTHER" id="PTHR43163:SF6">
    <property type="entry name" value="DIPEPTIDE TRANSPORT SYSTEM PERMEASE PROTEIN DPPB-RELATED"/>
    <property type="match status" value="1"/>
</dbReference>
<proteinExistence type="inferred from homology"/>
<dbReference type="eggNOG" id="COG0601">
    <property type="taxonomic scope" value="Bacteria"/>
</dbReference>
<evidence type="ECO:0000259" key="8">
    <source>
        <dbReference type="PROSITE" id="PS50928"/>
    </source>
</evidence>
<dbReference type="CDD" id="cd06261">
    <property type="entry name" value="TM_PBP2"/>
    <property type="match status" value="1"/>
</dbReference>
<keyword evidence="4 7" id="KW-0812">Transmembrane</keyword>
<dbReference type="Proteomes" id="UP000321298">
    <property type="component" value="Chromosome"/>
</dbReference>
<reference evidence="9 12" key="2">
    <citation type="submission" date="2019-12" db="EMBL/GenBank/DDBJ databases">
        <title>Complete genome sequence of Leuconostoc lactis strain AVN1 provides insights into metabolic potential.</title>
        <authorList>
            <person name="Besrour N."/>
            <person name="Najjari A."/>
            <person name="Fhoula I."/>
            <person name="Jaballah S."/>
            <person name="Klibi N."/>
            <person name="Ouzari H.I."/>
        </authorList>
    </citation>
    <scope>NUCLEOTIDE SEQUENCE [LARGE SCALE GENOMIC DNA]</scope>
    <source>
        <strain evidence="9 12">AVN1</strain>
    </source>
</reference>
<dbReference type="PROSITE" id="PS50928">
    <property type="entry name" value="ABC_TM1"/>
    <property type="match status" value="1"/>
</dbReference>
<organism evidence="9 12">
    <name type="scientific">Leuconostoc lactis</name>
    <dbReference type="NCBI Taxonomy" id="1246"/>
    <lineage>
        <taxon>Bacteria</taxon>
        <taxon>Bacillati</taxon>
        <taxon>Bacillota</taxon>
        <taxon>Bacilli</taxon>
        <taxon>Lactobacillales</taxon>
        <taxon>Lactobacillaceae</taxon>
        <taxon>Leuconostoc</taxon>
    </lineage>
</organism>
<dbReference type="Pfam" id="PF00528">
    <property type="entry name" value="BPD_transp_1"/>
    <property type="match status" value="1"/>
</dbReference>
<feature type="transmembrane region" description="Helical" evidence="7">
    <location>
        <begin position="95"/>
        <end position="117"/>
    </location>
</feature>
<dbReference type="OrthoDB" id="9773683at2"/>
<comment type="subcellular location">
    <subcellularLocation>
        <location evidence="1 7">Cell membrane</location>
        <topology evidence="1 7">Multi-pass membrane protein</topology>
    </subcellularLocation>
</comment>
<gene>
    <name evidence="10" type="ORF">FGL83_02820</name>
    <name evidence="9" type="ORF">GQS40_13890</name>
</gene>
<feature type="transmembrane region" description="Helical" evidence="7">
    <location>
        <begin position="129"/>
        <end position="153"/>
    </location>
</feature>
<dbReference type="Proteomes" id="UP000478636">
    <property type="component" value="Unassembled WGS sequence"/>
</dbReference>
<dbReference type="PANTHER" id="PTHR43163">
    <property type="entry name" value="DIPEPTIDE TRANSPORT SYSTEM PERMEASE PROTEIN DPPB-RELATED"/>
    <property type="match status" value="1"/>
</dbReference>
<evidence type="ECO:0000256" key="1">
    <source>
        <dbReference type="ARBA" id="ARBA00004651"/>
    </source>
</evidence>
<dbReference type="EMBL" id="WSZI01000021">
    <property type="protein sequence ID" value="MWN21848.1"/>
    <property type="molecule type" value="Genomic_DNA"/>
</dbReference>
<evidence type="ECO:0000256" key="6">
    <source>
        <dbReference type="ARBA" id="ARBA00023136"/>
    </source>
</evidence>
<accession>A0A0Q0Y5E1</accession>
<dbReference type="GeneID" id="66531112"/>
<evidence type="ECO:0000313" key="9">
    <source>
        <dbReference type="EMBL" id="MWN21848.1"/>
    </source>
</evidence>
<dbReference type="InterPro" id="IPR000515">
    <property type="entry name" value="MetI-like"/>
</dbReference>
<dbReference type="RefSeq" id="WP_010000765.1">
    <property type="nucleotide sequence ID" value="NZ_BJMJ01000015.1"/>
</dbReference>
<evidence type="ECO:0000313" key="12">
    <source>
        <dbReference type="Proteomes" id="UP000478636"/>
    </source>
</evidence>
<dbReference type="SUPFAM" id="SSF161098">
    <property type="entry name" value="MetI-like"/>
    <property type="match status" value="1"/>
</dbReference>
<keyword evidence="11" id="KW-1185">Reference proteome</keyword>
<dbReference type="GO" id="GO:0005886">
    <property type="term" value="C:plasma membrane"/>
    <property type="evidence" value="ECO:0007669"/>
    <property type="project" value="UniProtKB-SubCell"/>
</dbReference>
<feature type="transmembrane region" description="Helical" evidence="7">
    <location>
        <begin position="9"/>
        <end position="30"/>
    </location>
</feature>
<dbReference type="InterPro" id="IPR045621">
    <property type="entry name" value="BPD_transp_1_N"/>
</dbReference>
<dbReference type="EMBL" id="CP042387">
    <property type="protein sequence ID" value="QEA43691.1"/>
    <property type="molecule type" value="Genomic_DNA"/>
</dbReference>
<reference evidence="10 11" key="1">
    <citation type="submission" date="2019-06" db="EMBL/GenBank/DDBJ databases">
        <title>Genome analyses of bacteria isolated from kimchi.</title>
        <authorList>
            <person name="Lee S."/>
            <person name="Ahn S."/>
            <person name="Roh S."/>
        </authorList>
    </citation>
    <scope>NUCLEOTIDE SEQUENCE [LARGE SCALE GENOMIC DNA]</scope>
    <source>
        <strain evidence="10 11">CBA3625</strain>
    </source>
</reference>
<dbReference type="STRING" id="1246.BCR17_03475"/>
<feature type="transmembrane region" description="Helical" evidence="7">
    <location>
        <begin position="272"/>
        <end position="298"/>
    </location>
</feature>
<keyword evidence="3" id="KW-1003">Cell membrane</keyword>
<name>A0A0Q0Y5E1_LEULA</name>
<evidence type="ECO:0000256" key="7">
    <source>
        <dbReference type="RuleBase" id="RU363032"/>
    </source>
</evidence>
<protein>
    <submittedName>
        <fullName evidence="9 10">ABC transporter permease</fullName>
    </submittedName>
</protein>
<keyword evidence="2 7" id="KW-0813">Transport</keyword>
<evidence type="ECO:0000313" key="10">
    <source>
        <dbReference type="EMBL" id="QEA43691.1"/>
    </source>
</evidence>
<evidence type="ECO:0000256" key="4">
    <source>
        <dbReference type="ARBA" id="ARBA00022692"/>
    </source>
</evidence>
<evidence type="ECO:0000256" key="5">
    <source>
        <dbReference type="ARBA" id="ARBA00022989"/>
    </source>
</evidence>
<feature type="transmembrane region" description="Helical" evidence="7">
    <location>
        <begin position="230"/>
        <end position="252"/>
    </location>
</feature>
<evidence type="ECO:0000313" key="11">
    <source>
        <dbReference type="Proteomes" id="UP000321298"/>
    </source>
</evidence>
<keyword evidence="6 7" id="KW-0472">Membrane</keyword>
<dbReference type="Pfam" id="PF19300">
    <property type="entry name" value="BPD_transp_1_N"/>
    <property type="match status" value="1"/>
</dbReference>
<dbReference type="InterPro" id="IPR035906">
    <property type="entry name" value="MetI-like_sf"/>
</dbReference>
<keyword evidence="5 7" id="KW-1133">Transmembrane helix</keyword>
<dbReference type="GO" id="GO:0055085">
    <property type="term" value="P:transmembrane transport"/>
    <property type="evidence" value="ECO:0007669"/>
    <property type="project" value="InterPro"/>
</dbReference>
<dbReference type="AlphaFoldDB" id="A0A0Q0Y5E1"/>
<dbReference type="Gene3D" id="1.10.3720.10">
    <property type="entry name" value="MetI-like"/>
    <property type="match status" value="1"/>
</dbReference>
<dbReference type="KEGG" id="llf:BCR17_03475"/>
<sequence length="305" mass="33226">MWKYILKRLGWLVFTLFLVITATFFLMQIMPGTPFNNPKLTPEALAQLKTTYGLDLPLWQQYLNYLVGVAHGDFGISFQYQNQPVSMLIGQRLPVSAALGAQALVVGVIAGLIMGAVSARNKNNKIDGTLGILSTLGISVPSFILGIVLVYLFGFKWPLFPVSGWGDSFSQTILPTIALAVSPAAITTRFVRSEMIESLSSDYVQLAKAKGLSEKEIVNKHAYRNSMIPVLTLIGPMAAGLLTGSTLIEQIFSIPGIGQQFVLSIPSKDFPVIMGTTIVYAAMLMLMILITDVLTAIVDPRVRLQ</sequence>
<feature type="transmembrane region" description="Helical" evidence="7">
    <location>
        <begin position="173"/>
        <end position="191"/>
    </location>
</feature>
<evidence type="ECO:0000256" key="3">
    <source>
        <dbReference type="ARBA" id="ARBA00022475"/>
    </source>
</evidence>
<comment type="similarity">
    <text evidence="7">Belongs to the binding-protein-dependent transport system permease family.</text>
</comment>
<evidence type="ECO:0000256" key="2">
    <source>
        <dbReference type="ARBA" id="ARBA00022448"/>
    </source>
</evidence>